<dbReference type="Gene3D" id="3.30.70.360">
    <property type="match status" value="1"/>
</dbReference>
<feature type="domain" description="Peptidase M20 dimerisation" evidence="1">
    <location>
        <begin position="191"/>
        <end position="289"/>
    </location>
</feature>
<name>A0A1H6IYA2_9ACTN</name>
<dbReference type="GO" id="GO:0016787">
    <property type="term" value="F:hydrolase activity"/>
    <property type="evidence" value="ECO:0007669"/>
    <property type="project" value="UniProtKB-KW"/>
</dbReference>
<sequence length="385" mass="41753">MAEPIEGRMLREHRRALHQIPELDYDLPRTLAYVRGILEPAAGDITSRGGRATVFSPSRSALCLYVDRGTPHATALRSDMDALPVTERTGAAYASRIEGHMHACGHDGHMAMLLTLAQWLPQNLDRLGRSLLLVFQPAEETTGGARGICQSGALEECGVDRIFGLHLWPGLPEGRLAGRPGALLAAGNETHVTFLGRTAHIARAELGADAVEAAARFLTATYDHIERLCQREAARGREGVVLKFGTLQGGLVCNQIADRARLEGSLRTFDVELRDEVMAEVRELAARAAASCGCTAEVDFAEGYPPVTNDPELFGRVAERVPELQIIEEPYMIAEDFAWYQRQLPGVFLLLGVGEVPSLHSDGFDFDERALAGGLAALKALALMP</sequence>
<dbReference type="PANTHER" id="PTHR11014">
    <property type="entry name" value="PEPTIDASE M20 FAMILY MEMBER"/>
    <property type="match status" value="1"/>
</dbReference>
<keyword evidence="3" id="KW-1185">Reference proteome</keyword>
<dbReference type="InterPro" id="IPR036264">
    <property type="entry name" value="Bact_exopeptidase_dim_dom"/>
</dbReference>
<dbReference type="InterPro" id="IPR011650">
    <property type="entry name" value="Peptidase_M20_dimer"/>
</dbReference>
<dbReference type="RefSeq" id="WP_090991457.1">
    <property type="nucleotide sequence ID" value="NZ_FNWT01000005.1"/>
</dbReference>
<dbReference type="Pfam" id="PF01546">
    <property type="entry name" value="Peptidase_M20"/>
    <property type="match status" value="1"/>
</dbReference>
<dbReference type="PANTHER" id="PTHR11014:SF98">
    <property type="entry name" value="N-ACETYLDIAMINOPIMELATE DEACETYLASE"/>
    <property type="match status" value="1"/>
</dbReference>
<protein>
    <submittedName>
        <fullName evidence="2">Hippurate hydrolase</fullName>
    </submittedName>
</protein>
<dbReference type="Proteomes" id="UP000199135">
    <property type="component" value="Unassembled WGS sequence"/>
</dbReference>
<dbReference type="Pfam" id="PF07687">
    <property type="entry name" value="M20_dimer"/>
    <property type="match status" value="1"/>
</dbReference>
<dbReference type="Gene3D" id="3.40.630.10">
    <property type="entry name" value="Zn peptidases"/>
    <property type="match status" value="1"/>
</dbReference>
<reference evidence="2 3" key="1">
    <citation type="submission" date="2016-10" db="EMBL/GenBank/DDBJ databases">
        <authorList>
            <person name="Varghese N."/>
            <person name="Submissions S."/>
        </authorList>
    </citation>
    <scope>NUCLEOTIDE SEQUENCE [LARGE SCALE GENOMIC DNA]</scope>
    <source>
        <strain evidence="2 3">WCP15</strain>
    </source>
</reference>
<dbReference type="SUPFAM" id="SSF55031">
    <property type="entry name" value="Bacterial exopeptidase dimerisation domain"/>
    <property type="match status" value="1"/>
</dbReference>
<evidence type="ECO:0000259" key="1">
    <source>
        <dbReference type="Pfam" id="PF07687"/>
    </source>
</evidence>
<keyword evidence="2" id="KW-0378">Hydrolase</keyword>
<dbReference type="SUPFAM" id="SSF53187">
    <property type="entry name" value="Zn-dependent exopeptidases"/>
    <property type="match status" value="1"/>
</dbReference>
<organism evidence="2 3">
    <name type="scientific">Parafannyhessea umbonata</name>
    <dbReference type="NCBI Taxonomy" id="604330"/>
    <lineage>
        <taxon>Bacteria</taxon>
        <taxon>Bacillati</taxon>
        <taxon>Actinomycetota</taxon>
        <taxon>Coriobacteriia</taxon>
        <taxon>Coriobacteriales</taxon>
        <taxon>Atopobiaceae</taxon>
        <taxon>Parafannyhessea</taxon>
    </lineage>
</organism>
<comment type="caution">
    <text evidence="2">The sequence shown here is derived from an EMBL/GenBank/DDBJ whole genome shotgun (WGS) entry which is preliminary data.</text>
</comment>
<accession>A0A1H6IYA2</accession>
<dbReference type="InterPro" id="IPR002933">
    <property type="entry name" value="Peptidase_M20"/>
</dbReference>
<dbReference type="NCBIfam" id="TIGR01891">
    <property type="entry name" value="amidohydrolases"/>
    <property type="match status" value="1"/>
</dbReference>
<gene>
    <name evidence="2" type="ORF">SAMN05216447_10570</name>
</gene>
<dbReference type="EMBL" id="FNWT01000005">
    <property type="protein sequence ID" value="SEH54662.1"/>
    <property type="molecule type" value="Genomic_DNA"/>
</dbReference>
<evidence type="ECO:0000313" key="3">
    <source>
        <dbReference type="Proteomes" id="UP000199135"/>
    </source>
</evidence>
<dbReference type="InterPro" id="IPR017439">
    <property type="entry name" value="Amidohydrolase"/>
</dbReference>
<evidence type="ECO:0000313" key="2">
    <source>
        <dbReference type="EMBL" id="SEH54662.1"/>
    </source>
</evidence>
<proteinExistence type="predicted"/>
<dbReference type="PIRSF" id="PIRSF005962">
    <property type="entry name" value="Pept_M20D_amidohydro"/>
    <property type="match status" value="1"/>
</dbReference>